<evidence type="ECO:0000313" key="7">
    <source>
        <dbReference type="Proteomes" id="UP001212997"/>
    </source>
</evidence>
<reference evidence="6" key="1">
    <citation type="submission" date="2022-07" db="EMBL/GenBank/DDBJ databases">
        <title>Genome Sequence of Physisporinus lineatus.</title>
        <authorList>
            <person name="Buettner E."/>
        </authorList>
    </citation>
    <scope>NUCLEOTIDE SEQUENCE</scope>
    <source>
        <strain evidence="6">VT162</strain>
    </source>
</reference>
<dbReference type="Pfam" id="PF02779">
    <property type="entry name" value="Transket_pyr"/>
    <property type="match status" value="1"/>
</dbReference>
<keyword evidence="4" id="KW-0786">Thiamine pyrophosphate</keyword>
<dbReference type="PANTHER" id="PTHR23152:SF4">
    <property type="entry name" value="2-OXOADIPATE DEHYDROGENASE COMPLEX COMPONENT E1"/>
    <property type="match status" value="1"/>
</dbReference>
<dbReference type="SMART" id="SM00861">
    <property type="entry name" value="Transket_pyr"/>
    <property type="match status" value="1"/>
</dbReference>
<keyword evidence="7" id="KW-1185">Reference proteome</keyword>
<dbReference type="EMBL" id="JANAWD010000907">
    <property type="protein sequence ID" value="KAJ3475149.1"/>
    <property type="molecule type" value="Genomic_DNA"/>
</dbReference>
<gene>
    <name evidence="6" type="ORF">NLI96_g12030</name>
</gene>
<dbReference type="Gene3D" id="3.40.50.11610">
    <property type="entry name" value="Multifunctional 2-oxoglutarate metabolism enzyme, C-terminal domain"/>
    <property type="match status" value="1"/>
</dbReference>
<comment type="similarity">
    <text evidence="2">Belongs to the alpha-ketoglutarate dehydrogenase family.</text>
</comment>
<organism evidence="6 7">
    <name type="scientific">Meripilus lineatus</name>
    <dbReference type="NCBI Taxonomy" id="2056292"/>
    <lineage>
        <taxon>Eukaryota</taxon>
        <taxon>Fungi</taxon>
        <taxon>Dikarya</taxon>
        <taxon>Basidiomycota</taxon>
        <taxon>Agaricomycotina</taxon>
        <taxon>Agaricomycetes</taxon>
        <taxon>Polyporales</taxon>
        <taxon>Meripilaceae</taxon>
        <taxon>Meripilus</taxon>
    </lineage>
</organism>
<name>A0AAD5UQR9_9APHY</name>
<accession>A0AAD5UQR9</accession>
<dbReference type="InterPro" id="IPR029061">
    <property type="entry name" value="THDP-binding"/>
</dbReference>
<evidence type="ECO:0000313" key="6">
    <source>
        <dbReference type="EMBL" id="KAJ3475149.1"/>
    </source>
</evidence>
<evidence type="ECO:0000259" key="5">
    <source>
        <dbReference type="SMART" id="SM00861"/>
    </source>
</evidence>
<dbReference type="GO" id="GO:0006091">
    <property type="term" value="P:generation of precursor metabolites and energy"/>
    <property type="evidence" value="ECO:0007669"/>
    <property type="project" value="UniProtKB-ARBA"/>
</dbReference>
<dbReference type="InterPro" id="IPR005475">
    <property type="entry name" value="Transketolase-like_Pyr-bd"/>
</dbReference>
<evidence type="ECO:0000256" key="1">
    <source>
        <dbReference type="ARBA" id="ARBA00001964"/>
    </source>
</evidence>
<dbReference type="InterPro" id="IPR031717">
    <property type="entry name" value="ODO-1/KGD_C"/>
</dbReference>
<protein>
    <recommendedName>
        <fullName evidence="5">Transketolase-like pyrimidine-binding domain-containing protein</fullName>
    </recommendedName>
</protein>
<comment type="caution">
    <text evidence="6">The sequence shown here is derived from an EMBL/GenBank/DDBJ whole genome shotgun (WGS) entry which is preliminary data.</text>
</comment>
<dbReference type="Proteomes" id="UP001212997">
    <property type="component" value="Unassembled WGS sequence"/>
</dbReference>
<dbReference type="Pfam" id="PF00676">
    <property type="entry name" value="E1_dh"/>
    <property type="match status" value="1"/>
</dbReference>
<evidence type="ECO:0000256" key="2">
    <source>
        <dbReference type="ARBA" id="ARBA00006936"/>
    </source>
</evidence>
<evidence type="ECO:0000256" key="3">
    <source>
        <dbReference type="ARBA" id="ARBA00023002"/>
    </source>
</evidence>
<evidence type="ECO:0000256" key="4">
    <source>
        <dbReference type="ARBA" id="ARBA00023052"/>
    </source>
</evidence>
<dbReference type="Pfam" id="PF16870">
    <property type="entry name" value="OxoGdeHyase_C"/>
    <property type="match status" value="1"/>
</dbReference>
<dbReference type="SUPFAM" id="SSF52518">
    <property type="entry name" value="Thiamin diphosphate-binding fold (THDP-binding)"/>
    <property type="match status" value="2"/>
</dbReference>
<dbReference type="GO" id="GO:0030976">
    <property type="term" value="F:thiamine pyrophosphate binding"/>
    <property type="evidence" value="ECO:0007669"/>
    <property type="project" value="InterPro"/>
</dbReference>
<keyword evidence="3" id="KW-0560">Oxidoreductase</keyword>
<comment type="cofactor">
    <cofactor evidence="1">
        <name>thiamine diphosphate</name>
        <dbReference type="ChEBI" id="CHEBI:58937"/>
    </cofactor>
</comment>
<dbReference type="Gene3D" id="3.40.50.970">
    <property type="match status" value="1"/>
</dbReference>
<dbReference type="InterPro" id="IPR042179">
    <property type="entry name" value="KGD_C_sf"/>
</dbReference>
<dbReference type="GO" id="GO:0016624">
    <property type="term" value="F:oxidoreductase activity, acting on the aldehyde or oxo group of donors, disulfide as acceptor"/>
    <property type="evidence" value="ECO:0007669"/>
    <property type="project" value="InterPro"/>
</dbReference>
<sequence length="554" mass="62689">METIPKVQASSSYRLSAPITSIPASDVERAIDVAFKYRNYFRKVITIPMIPKTRRVYSHYPVGHNELDEPAFTQPLMYDEIRSRRSVPSLYEDRLINEGVLTTESATDLRATYKAYLNDQLNDVDSYVPEASMLQQQWSGIVWPASEDAVRDPETGVDHDTLLKVRRASTSVPEGFEIHTRLNRHVNNRNKSLDVGKGLDWATAEALAFGSLMLEGYDVRISGQDVGRGTFSQRHAMLVDQKTEGVIVPLNAALNCEGKLELANSPLSEMAVLGFEYGVSWERANILPIWEAQVIIDTFISSGETKWLKQSGITLLLPHGLDGAGPEHSSSRIERMLQLTNDRYTFPTDHTQTNVNMHIVFPTTPAQYFHLLRRQMKRNFRKPLIVAAPKGLLRLPAASSSLEDMEPGSRFKPVLDDPLFSTDKADIERVVCLTGKLYYDLIKERQTRCQSESAASKVAFIRIEELCPFPFHDLAEILKTYSNAKEFIWLQEEPRNQGAYSFVQGRINEVLRHIGKSDRVEYRGRSEDAVPAPGVARVYKSQQTKVMDSAFDRM</sequence>
<feature type="domain" description="Transketolase-like pyrimidine-binding" evidence="5">
    <location>
        <begin position="199"/>
        <end position="395"/>
    </location>
</feature>
<dbReference type="AlphaFoldDB" id="A0AAD5UQR9"/>
<dbReference type="InterPro" id="IPR011603">
    <property type="entry name" value="2oxoglutarate_DH_E1"/>
</dbReference>
<dbReference type="InterPro" id="IPR001017">
    <property type="entry name" value="DH_E1"/>
</dbReference>
<dbReference type="Gene3D" id="3.40.50.12470">
    <property type="match status" value="1"/>
</dbReference>
<dbReference type="PANTHER" id="PTHR23152">
    <property type="entry name" value="2-OXOGLUTARATE DEHYDROGENASE"/>
    <property type="match status" value="1"/>
</dbReference>
<proteinExistence type="inferred from homology"/>